<organism evidence="3 4">
    <name type="scientific">Mucuna pruriens</name>
    <name type="common">Velvet bean</name>
    <name type="synonym">Dolichos pruriens</name>
    <dbReference type="NCBI Taxonomy" id="157652"/>
    <lineage>
        <taxon>Eukaryota</taxon>
        <taxon>Viridiplantae</taxon>
        <taxon>Streptophyta</taxon>
        <taxon>Embryophyta</taxon>
        <taxon>Tracheophyta</taxon>
        <taxon>Spermatophyta</taxon>
        <taxon>Magnoliopsida</taxon>
        <taxon>eudicotyledons</taxon>
        <taxon>Gunneridae</taxon>
        <taxon>Pentapetalae</taxon>
        <taxon>rosids</taxon>
        <taxon>fabids</taxon>
        <taxon>Fabales</taxon>
        <taxon>Fabaceae</taxon>
        <taxon>Papilionoideae</taxon>
        <taxon>50 kb inversion clade</taxon>
        <taxon>NPAAA clade</taxon>
        <taxon>indigoferoid/millettioid clade</taxon>
        <taxon>Phaseoleae</taxon>
        <taxon>Mucuna</taxon>
    </lineage>
</organism>
<feature type="non-terminal residue" evidence="3">
    <location>
        <position position="1"/>
    </location>
</feature>
<dbReference type="AlphaFoldDB" id="A0A371IAF0"/>
<feature type="compositionally biased region" description="Polar residues" evidence="2">
    <location>
        <begin position="211"/>
        <end position="220"/>
    </location>
</feature>
<name>A0A371IAF0_MUCPR</name>
<reference evidence="3" key="1">
    <citation type="submission" date="2018-05" db="EMBL/GenBank/DDBJ databases">
        <title>Draft genome of Mucuna pruriens seed.</title>
        <authorList>
            <person name="Nnadi N.E."/>
            <person name="Vos R."/>
            <person name="Hasami M.H."/>
            <person name="Devisetty U.K."/>
            <person name="Aguiy J.C."/>
        </authorList>
    </citation>
    <scope>NUCLEOTIDE SEQUENCE [LARGE SCALE GENOMIC DNA]</scope>
    <source>
        <strain evidence="3">JCA_2017</strain>
    </source>
</reference>
<feature type="non-terminal residue" evidence="3">
    <location>
        <position position="472"/>
    </location>
</feature>
<comment type="caution">
    <text evidence="3">The sequence shown here is derived from an EMBL/GenBank/DDBJ whole genome shotgun (WGS) entry which is preliminary data.</text>
</comment>
<dbReference type="OrthoDB" id="1460611at2759"/>
<sequence>VRDYLDGFGGHFPLGLSCLQCSVDVGNSSFPTSSQWVGSPTSVQGGVPSTFNDTISLNLPKPLYCLSWQKGWLGVPCRLPKTSLFNAYTISYKGFKSRFIKIKVIDGGLFYTDSRPLPLYWREPLKFKGLLKSQLSLEARVDLLFSWLGLVPILLTIFCFRLADMLKKQGFNMEELIKRSKLTNKARSTLATSKEITDVGVEVAPIGVEKTSATTGSQKGSAPPDSNVAKRKVEAARKKGKTIVPSQLAPAPPRQKGKVIVTSGPELPPGATLEVWRGWAKRVEQILVKEAINKKEFEKAQVEAPKLKDENQKAKAKVERLKAELATIKSKVASIKTTSKAEVAKLKTALATTQKTSHITSKDLSVARSRVVEVEAILASDKETKVKLGATLEVVEGKLKDIEVRRESKAAKAKEELQDLVAKVECLEWVILEQHEGGFNKALRQIALLAPDFDLSPYDITKEVKDEKLVSL</sequence>
<feature type="region of interest" description="Disordered" evidence="2">
    <location>
        <begin position="210"/>
        <end position="231"/>
    </location>
</feature>
<protein>
    <submittedName>
        <fullName evidence="3">Uncharacterized protein</fullName>
    </submittedName>
</protein>
<accession>A0A371IAF0</accession>
<evidence type="ECO:0000256" key="1">
    <source>
        <dbReference type="SAM" id="Coils"/>
    </source>
</evidence>
<gene>
    <name evidence="3" type="ORF">CR513_03234</name>
</gene>
<dbReference type="EMBL" id="QJKJ01000543">
    <property type="protein sequence ID" value="RDY11999.1"/>
    <property type="molecule type" value="Genomic_DNA"/>
</dbReference>
<evidence type="ECO:0000256" key="2">
    <source>
        <dbReference type="SAM" id="MobiDB-lite"/>
    </source>
</evidence>
<keyword evidence="1" id="KW-0175">Coiled coil</keyword>
<proteinExistence type="predicted"/>
<dbReference type="Proteomes" id="UP000257109">
    <property type="component" value="Unassembled WGS sequence"/>
</dbReference>
<keyword evidence="4" id="KW-1185">Reference proteome</keyword>
<evidence type="ECO:0000313" key="3">
    <source>
        <dbReference type="EMBL" id="RDY11999.1"/>
    </source>
</evidence>
<evidence type="ECO:0000313" key="4">
    <source>
        <dbReference type="Proteomes" id="UP000257109"/>
    </source>
</evidence>
<feature type="coiled-coil region" evidence="1">
    <location>
        <begin position="297"/>
        <end position="338"/>
    </location>
</feature>